<feature type="binding site" evidence="4">
    <location>
        <position position="310"/>
    </location>
    <ligand>
        <name>substrate</name>
    </ligand>
</feature>
<dbReference type="Gene3D" id="2.40.37.10">
    <property type="entry name" value="Lyase, Ornithine Decarboxylase, Chain A, domain 1"/>
    <property type="match status" value="1"/>
</dbReference>
<evidence type="ECO:0000256" key="3">
    <source>
        <dbReference type="ARBA" id="ARBA00023235"/>
    </source>
</evidence>
<dbReference type="Gene3D" id="3.20.20.10">
    <property type="entry name" value="Alanine racemase"/>
    <property type="match status" value="1"/>
</dbReference>
<proteinExistence type="inferred from homology"/>
<keyword evidence="3 4" id="KW-0413">Isomerase</keyword>
<dbReference type="HAMAP" id="MF_01201">
    <property type="entry name" value="Ala_racemase"/>
    <property type="match status" value="1"/>
</dbReference>
<comment type="function">
    <text evidence="4">Catalyzes the interconversion of L-alanine and D-alanine. May also act on other amino acids.</text>
</comment>
<accession>A0ABU1B5D8</accession>
<feature type="active site" description="Proton acceptor; specific for L-alanine" evidence="4">
    <location>
        <position position="263"/>
    </location>
</feature>
<evidence type="ECO:0000256" key="1">
    <source>
        <dbReference type="ARBA" id="ARBA00001933"/>
    </source>
</evidence>
<keyword evidence="7" id="KW-1185">Reference proteome</keyword>
<name>A0ABU1B5D8_9STRE</name>
<dbReference type="InterPro" id="IPR029066">
    <property type="entry name" value="PLP-binding_barrel"/>
</dbReference>
<sequence>MIESEHRPTRVRVNLDAIAGNLEQVMTNLPPKTEAFAVVKANAYGHGAVAVAKKLSNQVAGFCVSNLDEALELRQAGIEHPILILGVVPVRFLSLAHQLNISITVASLAWLEETKQLELDLSGLTVHLKIDTGMGRIGFRSVEELLQAIDLLDELQYDVEGIFTHFATADEVEQAHFHQQLSKFKDYLAAIPFTPRWIHASNSAASIWHAETVFNLVRLGDILYGLNPSGRILELPFEVQPALALVSEIIHIKQIEVGTTIGYGGTYESQEPEWIATVPIGYADGLVRNLQGYCVLVDGQRCEIVGRVSMDQITIRLPQAYPLGQPVTLIGQDGNSTISVQDWADYIGTINYEVVCLLTDRLPRMFE</sequence>
<dbReference type="CDD" id="cd00430">
    <property type="entry name" value="PLPDE_III_AR"/>
    <property type="match status" value="1"/>
</dbReference>
<evidence type="ECO:0000313" key="6">
    <source>
        <dbReference type="EMBL" id="MDQ8834045.1"/>
    </source>
</evidence>
<dbReference type="InterPro" id="IPR020622">
    <property type="entry name" value="Ala_racemase_pyridoxalP-BS"/>
</dbReference>
<dbReference type="Proteomes" id="UP001228446">
    <property type="component" value="Unassembled WGS sequence"/>
</dbReference>
<feature type="modified residue" description="N6-(pyridoxal phosphate)lysine" evidence="4">
    <location>
        <position position="40"/>
    </location>
</feature>
<dbReference type="InterPro" id="IPR011079">
    <property type="entry name" value="Ala_racemase_C"/>
</dbReference>
<dbReference type="InterPro" id="IPR000821">
    <property type="entry name" value="Ala_racemase"/>
</dbReference>
<dbReference type="RefSeq" id="WP_024532488.1">
    <property type="nucleotide sequence ID" value="NZ_AP018400.1"/>
</dbReference>
<dbReference type="Pfam" id="PF00842">
    <property type="entry name" value="Ala_racemase_C"/>
    <property type="match status" value="1"/>
</dbReference>
<dbReference type="GO" id="GO:0008784">
    <property type="term" value="F:alanine racemase activity"/>
    <property type="evidence" value="ECO:0007669"/>
    <property type="project" value="UniProtKB-EC"/>
</dbReference>
<comment type="similarity">
    <text evidence="4">Belongs to the alanine racemase family.</text>
</comment>
<comment type="cofactor">
    <cofactor evidence="1 4">
        <name>pyridoxal 5'-phosphate</name>
        <dbReference type="ChEBI" id="CHEBI:597326"/>
    </cofactor>
</comment>
<gene>
    <name evidence="6" type="primary">alr</name>
    <name evidence="6" type="ORF">RFF62_09720</name>
</gene>
<dbReference type="InterPro" id="IPR009006">
    <property type="entry name" value="Ala_racemase/Decarboxylase_C"/>
</dbReference>
<comment type="caution">
    <text evidence="6">The sequence shown here is derived from an EMBL/GenBank/DDBJ whole genome shotgun (WGS) entry which is preliminary data.</text>
</comment>
<organism evidence="6 7">
    <name type="scientific">Streptococcus ruminantium</name>
    <dbReference type="NCBI Taxonomy" id="1917441"/>
    <lineage>
        <taxon>Bacteria</taxon>
        <taxon>Bacillati</taxon>
        <taxon>Bacillota</taxon>
        <taxon>Bacilli</taxon>
        <taxon>Lactobacillales</taxon>
        <taxon>Streptococcaceae</taxon>
        <taxon>Streptococcus</taxon>
    </lineage>
</organism>
<dbReference type="SUPFAM" id="SSF50621">
    <property type="entry name" value="Alanine racemase C-terminal domain-like"/>
    <property type="match status" value="1"/>
</dbReference>
<reference evidence="6 7" key="1">
    <citation type="submission" date="2023-08" db="EMBL/GenBank/DDBJ databases">
        <title>Streptococcus ruminantium-associated sheep mastitis outbreak detected in Italy is distinct from bovine isolates.</title>
        <authorList>
            <person name="Rosa M.N."/>
            <person name="Vezina B."/>
            <person name="Tola S."/>
        </authorList>
    </citation>
    <scope>NUCLEOTIDE SEQUENCE [LARGE SCALE GENOMIC DNA]</scope>
    <source>
        <strain evidence="6 7">OM6730</strain>
    </source>
</reference>
<dbReference type="InterPro" id="IPR001608">
    <property type="entry name" value="Ala_racemase_N"/>
</dbReference>
<keyword evidence="2 4" id="KW-0663">Pyridoxal phosphate</keyword>
<feature type="active site" description="Proton acceptor; specific for D-alanine" evidence="4">
    <location>
        <position position="40"/>
    </location>
</feature>
<dbReference type="NCBIfam" id="TIGR00492">
    <property type="entry name" value="alr"/>
    <property type="match status" value="1"/>
</dbReference>
<dbReference type="GeneID" id="52230143"/>
<evidence type="ECO:0000313" key="7">
    <source>
        <dbReference type="Proteomes" id="UP001228446"/>
    </source>
</evidence>
<comment type="pathway">
    <text evidence="4">Amino-acid biosynthesis; D-alanine biosynthesis; D-alanine from L-alanine: step 1/1.</text>
</comment>
<evidence type="ECO:0000256" key="2">
    <source>
        <dbReference type="ARBA" id="ARBA00022898"/>
    </source>
</evidence>
<feature type="binding site" evidence="4">
    <location>
        <position position="136"/>
    </location>
    <ligand>
        <name>substrate</name>
    </ligand>
</feature>
<dbReference type="SMART" id="SM01005">
    <property type="entry name" value="Ala_racemase_C"/>
    <property type="match status" value="1"/>
</dbReference>
<dbReference type="PANTHER" id="PTHR30511:SF0">
    <property type="entry name" value="ALANINE RACEMASE, CATABOLIC-RELATED"/>
    <property type="match status" value="1"/>
</dbReference>
<dbReference type="PROSITE" id="PS00395">
    <property type="entry name" value="ALANINE_RACEMASE"/>
    <property type="match status" value="1"/>
</dbReference>
<dbReference type="PRINTS" id="PR00992">
    <property type="entry name" value="ALARACEMASE"/>
</dbReference>
<dbReference type="PANTHER" id="PTHR30511">
    <property type="entry name" value="ALANINE RACEMASE"/>
    <property type="match status" value="1"/>
</dbReference>
<comment type="catalytic activity">
    <reaction evidence="4">
        <text>L-alanine = D-alanine</text>
        <dbReference type="Rhea" id="RHEA:20249"/>
        <dbReference type="ChEBI" id="CHEBI:57416"/>
        <dbReference type="ChEBI" id="CHEBI:57972"/>
        <dbReference type="EC" id="5.1.1.1"/>
    </reaction>
</comment>
<protein>
    <recommendedName>
        <fullName evidence="4">Alanine racemase</fullName>
        <ecNumber evidence="4">5.1.1.1</ecNumber>
    </recommendedName>
</protein>
<evidence type="ECO:0000256" key="4">
    <source>
        <dbReference type="HAMAP-Rule" id="MF_01201"/>
    </source>
</evidence>
<dbReference type="SUPFAM" id="SSF51419">
    <property type="entry name" value="PLP-binding barrel"/>
    <property type="match status" value="1"/>
</dbReference>
<evidence type="ECO:0000259" key="5">
    <source>
        <dbReference type="SMART" id="SM01005"/>
    </source>
</evidence>
<dbReference type="EC" id="5.1.1.1" evidence="4"/>
<dbReference type="EMBL" id="JAVIBX010000052">
    <property type="protein sequence ID" value="MDQ8834045.1"/>
    <property type="molecule type" value="Genomic_DNA"/>
</dbReference>
<dbReference type="Pfam" id="PF01168">
    <property type="entry name" value="Ala_racemase_N"/>
    <property type="match status" value="1"/>
</dbReference>
<feature type="domain" description="Alanine racemase C-terminal" evidence="5">
    <location>
        <begin position="242"/>
        <end position="367"/>
    </location>
</feature>